<comment type="caution">
    <text evidence="12">The sequence shown here is derived from an EMBL/GenBank/DDBJ whole genome shotgun (WGS) entry which is preliminary data.</text>
</comment>
<comment type="domain">
    <text evidence="10">Consists of three domains: the N-terminal catalytic domain, the editing domain and the C-terminal anticodon-binding domain.</text>
</comment>
<evidence type="ECO:0000256" key="1">
    <source>
        <dbReference type="ARBA" id="ARBA00004496"/>
    </source>
</evidence>
<protein>
    <recommendedName>
        <fullName evidence="10">Proline--tRNA ligase</fullName>
        <ecNumber evidence="10">6.1.1.15</ecNumber>
    </recommendedName>
    <alternativeName>
        <fullName evidence="10">Prolyl-tRNA synthetase</fullName>
        <shortName evidence="10">ProRS</shortName>
    </alternativeName>
</protein>
<dbReference type="GO" id="GO:0005829">
    <property type="term" value="C:cytosol"/>
    <property type="evidence" value="ECO:0007669"/>
    <property type="project" value="TreeGrafter"/>
</dbReference>
<evidence type="ECO:0000256" key="7">
    <source>
        <dbReference type="ARBA" id="ARBA00022917"/>
    </source>
</evidence>
<dbReference type="EMBL" id="BAVZ01000004">
    <property type="protein sequence ID" value="GAF07617.1"/>
    <property type="molecule type" value="Genomic_DNA"/>
</dbReference>
<organism evidence="12 13">
    <name type="scientific">Paenibacillus pini JCM 16418</name>
    <dbReference type="NCBI Taxonomy" id="1236976"/>
    <lineage>
        <taxon>Bacteria</taxon>
        <taxon>Bacillati</taxon>
        <taxon>Bacillota</taxon>
        <taxon>Bacilli</taxon>
        <taxon>Bacillales</taxon>
        <taxon>Paenibacillaceae</taxon>
        <taxon>Paenibacillus</taxon>
    </lineage>
</organism>
<dbReference type="Gene3D" id="3.30.930.10">
    <property type="entry name" value="Bira Bifunctional Protein, Domain 2"/>
    <property type="match status" value="2"/>
</dbReference>
<dbReference type="PANTHER" id="PTHR42753">
    <property type="entry name" value="MITOCHONDRIAL RIBOSOME PROTEIN L39/PROLYL-TRNA LIGASE FAMILY MEMBER"/>
    <property type="match status" value="1"/>
</dbReference>
<dbReference type="PANTHER" id="PTHR42753:SF2">
    <property type="entry name" value="PROLINE--TRNA LIGASE"/>
    <property type="match status" value="1"/>
</dbReference>
<keyword evidence="13" id="KW-1185">Reference proteome</keyword>
<dbReference type="SUPFAM" id="SSF55681">
    <property type="entry name" value="Class II aaRS and biotin synthetases"/>
    <property type="match status" value="1"/>
</dbReference>
<dbReference type="InterPro" id="IPR036621">
    <property type="entry name" value="Anticodon-bd_dom_sf"/>
</dbReference>
<dbReference type="PRINTS" id="PR01046">
    <property type="entry name" value="TRNASYNTHPRO"/>
</dbReference>
<feature type="domain" description="Aminoacyl-transfer RNA synthetases class-II family profile" evidence="11">
    <location>
        <begin position="38"/>
        <end position="467"/>
    </location>
</feature>
<dbReference type="InterPro" id="IPR004154">
    <property type="entry name" value="Anticodon-bd"/>
</dbReference>
<dbReference type="STRING" id="1236976.JCM16418_1644"/>
<reference evidence="12 13" key="1">
    <citation type="journal article" date="2014" name="Genome Announc.">
        <title>Draft Genome Sequence of Paenibacillus pini JCM 16418T, Isolated from the Rhizosphere of Pine Tree.</title>
        <authorList>
            <person name="Yuki M."/>
            <person name="Oshima K."/>
            <person name="Suda W."/>
            <person name="Oshida Y."/>
            <person name="Kitamura K."/>
            <person name="Iida Y."/>
            <person name="Hattori M."/>
            <person name="Ohkuma M."/>
        </authorList>
    </citation>
    <scope>NUCLEOTIDE SEQUENCE [LARGE SCALE GENOMIC DNA]</scope>
    <source>
        <strain evidence="12 13">JCM 16418</strain>
    </source>
</reference>
<dbReference type="InterPro" id="IPR006195">
    <property type="entry name" value="aa-tRNA-synth_II"/>
</dbReference>
<keyword evidence="7 10" id="KW-0648">Protein biosynthesis</keyword>
<keyword evidence="5 10" id="KW-0547">Nucleotide-binding</keyword>
<dbReference type="CDD" id="cd00779">
    <property type="entry name" value="ProRS_core_prok"/>
    <property type="match status" value="1"/>
</dbReference>
<dbReference type="Proteomes" id="UP000019364">
    <property type="component" value="Unassembled WGS sequence"/>
</dbReference>
<dbReference type="GO" id="GO:0002161">
    <property type="term" value="F:aminoacyl-tRNA deacylase activity"/>
    <property type="evidence" value="ECO:0007669"/>
    <property type="project" value="InterPro"/>
</dbReference>
<dbReference type="GO" id="GO:0140096">
    <property type="term" value="F:catalytic activity, acting on a protein"/>
    <property type="evidence" value="ECO:0007669"/>
    <property type="project" value="UniProtKB-ARBA"/>
</dbReference>
<name>W7YGM8_9BACL</name>
<dbReference type="Gene3D" id="3.40.50.800">
    <property type="entry name" value="Anticodon-binding domain"/>
    <property type="match status" value="1"/>
</dbReference>
<keyword evidence="8 10" id="KW-0030">Aminoacyl-tRNA synthetase</keyword>
<evidence type="ECO:0000256" key="3">
    <source>
        <dbReference type="ARBA" id="ARBA00022490"/>
    </source>
</evidence>
<dbReference type="OrthoDB" id="9809052at2"/>
<dbReference type="SUPFAM" id="SSF55826">
    <property type="entry name" value="YbaK/ProRS associated domain"/>
    <property type="match status" value="1"/>
</dbReference>
<evidence type="ECO:0000256" key="6">
    <source>
        <dbReference type="ARBA" id="ARBA00022840"/>
    </source>
</evidence>
<dbReference type="InterPro" id="IPR004500">
    <property type="entry name" value="Pro-tRNA-synth_IIa_bac-type"/>
</dbReference>
<keyword evidence="6 10" id="KW-0067">ATP-binding</keyword>
<comment type="function">
    <text evidence="10">Catalyzes the attachment of proline to tRNA(Pro) in a two-step reaction: proline is first activated by ATP to form Pro-AMP and then transferred to the acceptor end of tRNA(Pro). As ProRS can inadvertently accommodate and process non-cognate amino acids such as alanine and cysteine, to avoid such errors it has two additional distinct editing activities against alanine. One activity is designated as 'pretransfer' editing and involves the tRNA(Pro)-independent hydrolysis of activated Ala-AMP. The other activity is designated 'posttransfer' editing and involves deacylation of mischarged Ala-tRNA(Pro). The misacylated Cys-tRNA(Pro) is not edited by ProRS.</text>
</comment>
<keyword evidence="4 10" id="KW-0436">Ligase</keyword>
<dbReference type="NCBIfam" id="NF006625">
    <property type="entry name" value="PRK09194.1"/>
    <property type="match status" value="1"/>
</dbReference>
<dbReference type="Pfam" id="PF04073">
    <property type="entry name" value="tRNA_edit"/>
    <property type="match status" value="1"/>
</dbReference>
<dbReference type="CDD" id="cd00861">
    <property type="entry name" value="ProRS_anticodon_short"/>
    <property type="match status" value="1"/>
</dbReference>
<dbReference type="EC" id="6.1.1.15" evidence="10"/>
<dbReference type="InterPro" id="IPR045864">
    <property type="entry name" value="aa-tRNA-synth_II/BPL/LPL"/>
</dbReference>
<dbReference type="FunFam" id="3.30.930.10:FF:000066">
    <property type="entry name" value="Proline--tRNA ligase"/>
    <property type="match status" value="1"/>
</dbReference>
<dbReference type="HAMAP" id="MF_01569">
    <property type="entry name" value="Pro_tRNA_synth_type1"/>
    <property type="match status" value="1"/>
</dbReference>
<evidence type="ECO:0000256" key="4">
    <source>
        <dbReference type="ARBA" id="ARBA00022598"/>
    </source>
</evidence>
<dbReference type="AlphaFoldDB" id="W7YGM8"/>
<evidence type="ECO:0000256" key="10">
    <source>
        <dbReference type="HAMAP-Rule" id="MF_01569"/>
    </source>
</evidence>
<proteinExistence type="inferred from homology"/>
<gene>
    <name evidence="10" type="primary">proS</name>
    <name evidence="12" type="ORF">JCM16418_1644</name>
</gene>
<comment type="catalytic activity">
    <reaction evidence="9 10">
        <text>tRNA(Pro) + L-proline + ATP = L-prolyl-tRNA(Pro) + AMP + diphosphate</text>
        <dbReference type="Rhea" id="RHEA:14305"/>
        <dbReference type="Rhea" id="RHEA-COMP:9700"/>
        <dbReference type="Rhea" id="RHEA-COMP:9702"/>
        <dbReference type="ChEBI" id="CHEBI:30616"/>
        <dbReference type="ChEBI" id="CHEBI:33019"/>
        <dbReference type="ChEBI" id="CHEBI:60039"/>
        <dbReference type="ChEBI" id="CHEBI:78442"/>
        <dbReference type="ChEBI" id="CHEBI:78532"/>
        <dbReference type="ChEBI" id="CHEBI:456215"/>
        <dbReference type="EC" id="6.1.1.15"/>
    </reaction>
</comment>
<accession>W7YGM8</accession>
<evidence type="ECO:0000313" key="12">
    <source>
        <dbReference type="EMBL" id="GAF07617.1"/>
    </source>
</evidence>
<dbReference type="InterPro" id="IPR033730">
    <property type="entry name" value="ProRS_core_prok"/>
</dbReference>
<dbReference type="SUPFAM" id="SSF52954">
    <property type="entry name" value="Class II aaRS ABD-related"/>
    <property type="match status" value="1"/>
</dbReference>
<comment type="subunit">
    <text evidence="2 10">Homodimer.</text>
</comment>
<evidence type="ECO:0000256" key="2">
    <source>
        <dbReference type="ARBA" id="ARBA00011738"/>
    </source>
</evidence>
<evidence type="ECO:0000259" key="11">
    <source>
        <dbReference type="PROSITE" id="PS50862"/>
    </source>
</evidence>
<comment type="subcellular location">
    <subcellularLocation>
        <location evidence="1 10">Cytoplasm</location>
    </subcellularLocation>
</comment>
<dbReference type="InterPro" id="IPR050062">
    <property type="entry name" value="Pro-tRNA_synthetase"/>
</dbReference>
<evidence type="ECO:0000313" key="13">
    <source>
        <dbReference type="Proteomes" id="UP000019364"/>
    </source>
</evidence>
<dbReference type="CDD" id="cd04334">
    <property type="entry name" value="ProRS-INS"/>
    <property type="match status" value="1"/>
</dbReference>
<dbReference type="InterPro" id="IPR002316">
    <property type="entry name" value="Pro-tRNA-ligase_IIa"/>
</dbReference>
<dbReference type="Pfam" id="PF03129">
    <property type="entry name" value="HGTP_anticodon"/>
    <property type="match status" value="1"/>
</dbReference>
<dbReference type="NCBIfam" id="TIGR00409">
    <property type="entry name" value="proS_fam_II"/>
    <property type="match status" value="1"/>
</dbReference>
<dbReference type="InterPro" id="IPR007214">
    <property type="entry name" value="YbaK/aa-tRNA-synth-assoc-dom"/>
</dbReference>
<dbReference type="PROSITE" id="PS50862">
    <property type="entry name" value="AA_TRNA_LIGASE_II"/>
    <property type="match status" value="1"/>
</dbReference>
<evidence type="ECO:0000256" key="5">
    <source>
        <dbReference type="ARBA" id="ARBA00022741"/>
    </source>
</evidence>
<dbReference type="GO" id="GO:0006433">
    <property type="term" value="P:prolyl-tRNA aminoacylation"/>
    <property type="evidence" value="ECO:0007669"/>
    <property type="project" value="UniProtKB-UniRule"/>
</dbReference>
<dbReference type="eggNOG" id="COG0442">
    <property type="taxonomic scope" value="Bacteria"/>
</dbReference>
<dbReference type="InterPro" id="IPR036754">
    <property type="entry name" value="YbaK/aa-tRNA-synt-asso_dom_sf"/>
</dbReference>
<dbReference type="InterPro" id="IPR002314">
    <property type="entry name" value="aa-tRNA-synt_IIb"/>
</dbReference>
<dbReference type="GO" id="GO:0004827">
    <property type="term" value="F:proline-tRNA ligase activity"/>
    <property type="evidence" value="ECO:0007669"/>
    <property type="project" value="UniProtKB-UniRule"/>
</dbReference>
<dbReference type="InterPro" id="IPR023717">
    <property type="entry name" value="Pro-tRNA-Synthase_IIa_type1"/>
</dbReference>
<evidence type="ECO:0000256" key="8">
    <source>
        <dbReference type="ARBA" id="ARBA00023146"/>
    </source>
</evidence>
<comment type="similarity">
    <text evidence="10">Belongs to the class-II aminoacyl-tRNA synthetase family. ProS type 1 subfamily.</text>
</comment>
<dbReference type="GO" id="GO:0005524">
    <property type="term" value="F:ATP binding"/>
    <property type="evidence" value="ECO:0007669"/>
    <property type="project" value="UniProtKB-UniRule"/>
</dbReference>
<dbReference type="FunFam" id="3.40.50.800:FF:000011">
    <property type="entry name" value="Proline--tRNA ligase"/>
    <property type="match status" value="1"/>
</dbReference>
<evidence type="ECO:0000256" key="9">
    <source>
        <dbReference type="ARBA" id="ARBA00047671"/>
    </source>
</evidence>
<sequence length="571" mass="64514">MRQNKLLLTTLRESPGDAEAMSHQLMLRAGFIRQLAAGVYTYLPLGRRVLRKVEQIVREEMDLAHAQEILMPTLQPTELWKESGRYDVYGPELMRLYDRHDREFALGPTHEEVITTLVHNEINSYRKLPITLYQIQTKFRDERRPRYGLLRGREFLMKDAYSFDVDWNGLDQSYWSMFKAYQRIFARCGINFRAVEADAGAIGGEGETHEFMALADIGEDTIAACTSCDYAANLEKAEVGIRSEKNEENIKLDQIAKLYTPNIRTIDELVESLQILPSEIMKTVMFIVDNQVVAVVVRGDHEINEIKVLNYLGAKNITIANSEALEGISSIAVGFIGPYGLDLPVLVDHSVVQMNSGIAGANEFDYHYQNLNPQRDINLEHVGDFRNVTEQDSCPRCSEGIINLHSGIEIGHVFKLGTKYSDKLGAKFLDSSGIAQTMIMGCYGIGVSRVLSAIVEQNHDENGIHWPLSLAPFHVHLLPISVKDDLQIQVANELYERLISHGIEVLMDDRDERAGVKFKDSDLIGIPYRIIIGKDAGEGNIEFVNRRSQAKEMMHIQDVVEHVSVLLKNSH</sequence>
<dbReference type="Pfam" id="PF00587">
    <property type="entry name" value="tRNA-synt_2b"/>
    <property type="match status" value="1"/>
</dbReference>
<dbReference type="RefSeq" id="WP_036647273.1">
    <property type="nucleotide sequence ID" value="NZ_BAVZ01000004.1"/>
</dbReference>
<dbReference type="GO" id="GO:0016740">
    <property type="term" value="F:transferase activity"/>
    <property type="evidence" value="ECO:0007669"/>
    <property type="project" value="UniProtKB-ARBA"/>
</dbReference>
<keyword evidence="3 10" id="KW-0963">Cytoplasm</keyword>
<dbReference type="InterPro" id="IPR044140">
    <property type="entry name" value="ProRS_anticodon_short"/>
</dbReference>